<keyword evidence="2" id="KW-1185">Reference proteome</keyword>
<dbReference type="AlphaFoldDB" id="A0A0D0DKV4"/>
<reference evidence="2" key="2">
    <citation type="submission" date="2015-01" db="EMBL/GenBank/DDBJ databases">
        <title>Evolutionary Origins and Diversification of the Mycorrhizal Mutualists.</title>
        <authorList>
            <consortium name="DOE Joint Genome Institute"/>
            <consortium name="Mycorrhizal Genomics Consortium"/>
            <person name="Kohler A."/>
            <person name="Kuo A."/>
            <person name="Nagy L.G."/>
            <person name="Floudas D."/>
            <person name="Copeland A."/>
            <person name="Barry K.W."/>
            <person name="Cichocki N."/>
            <person name="Veneault-Fourrey C."/>
            <person name="LaButti K."/>
            <person name="Lindquist E.A."/>
            <person name="Lipzen A."/>
            <person name="Lundell T."/>
            <person name="Morin E."/>
            <person name="Murat C."/>
            <person name="Riley R."/>
            <person name="Ohm R."/>
            <person name="Sun H."/>
            <person name="Tunlid A."/>
            <person name="Henrissat B."/>
            <person name="Grigoriev I.V."/>
            <person name="Hibbett D.S."/>
            <person name="Martin F."/>
        </authorList>
    </citation>
    <scope>NUCLEOTIDE SEQUENCE [LARGE SCALE GENOMIC DNA]</scope>
    <source>
        <strain evidence="2">Ve08.2h10</strain>
    </source>
</reference>
<sequence length="129" mass="14587">MKYRRCTCRQCIRTKNLIIGSLSSPHQSPVPILTAKRASRFDSWGFARAHGVCHPSMSNRGTFSRAIHSFGSDEGLMRRPMLIIHEICSHPKKADFFRLNRLSVIKSKHSNVPLVPFAPLIADTHSLYS</sequence>
<dbReference type="EMBL" id="KN825633">
    <property type="protein sequence ID" value="KIK82364.1"/>
    <property type="molecule type" value="Genomic_DNA"/>
</dbReference>
<gene>
    <name evidence="1" type="ORF">PAXRUDRAFT_718377</name>
</gene>
<organism evidence="1 2">
    <name type="scientific">Paxillus rubicundulus Ve08.2h10</name>
    <dbReference type="NCBI Taxonomy" id="930991"/>
    <lineage>
        <taxon>Eukaryota</taxon>
        <taxon>Fungi</taxon>
        <taxon>Dikarya</taxon>
        <taxon>Basidiomycota</taxon>
        <taxon>Agaricomycotina</taxon>
        <taxon>Agaricomycetes</taxon>
        <taxon>Agaricomycetidae</taxon>
        <taxon>Boletales</taxon>
        <taxon>Paxilineae</taxon>
        <taxon>Paxillaceae</taxon>
        <taxon>Paxillus</taxon>
    </lineage>
</organism>
<reference evidence="1 2" key="1">
    <citation type="submission" date="2014-04" db="EMBL/GenBank/DDBJ databases">
        <authorList>
            <consortium name="DOE Joint Genome Institute"/>
            <person name="Kuo A."/>
            <person name="Kohler A."/>
            <person name="Jargeat P."/>
            <person name="Nagy L.G."/>
            <person name="Floudas D."/>
            <person name="Copeland A."/>
            <person name="Barry K.W."/>
            <person name="Cichocki N."/>
            <person name="Veneault-Fourrey C."/>
            <person name="LaButti K."/>
            <person name="Lindquist E.A."/>
            <person name="Lipzen A."/>
            <person name="Lundell T."/>
            <person name="Morin E."/>
            <person name="Murat C."/>
            <person name="Sun H."/>
            <person name="Tunlid A."/>
            <person name="Henrissat B."/>
            <person name="Grigoriev I.V."/>
            <person name="Hibbett D.S."/>
            <person name="Martin F."/>
            <person name="Nordberg H.P."/>
            <person name="Cantor M.N."/>
            <person name="Hua S.X."/>
        </authorList>
    </citation>
    <scope>NUCLEOTIDE SEQUENCE [LARGE SCALE GENOMIC DNA]</scope>
    <source>
        <strain evidence="1 2">Ve08.2h10</strain>
    </source>
</reference>
<proteinExistence type="predicted"/>
<dbReference type="Proteomes" id="UP000054538">
    <property type="component" value="Unassembled WGS sequence"/>
</dbReference>
<accession>A0A0D0DKV4</accession>
<evidence type="ECO:0000313" key="1">
    <source>
        <dbReference type="EMBL" id="KIK82364.1"/>
    </source>
</evidence>
<evidence type="ECO:0000313" key="2">
    <source>
        <dbReference type="Proteomes" id="UP000054538"/>
    </source>
</evidence>
<dbReference type="InParanoid" id="A0A0D0DKV4"/>
<dbReference type="HOGENOM" id="CLU_1949516_0_0_1"/>
<protein>
    <submittedName>
        <fullName evidence="1">Uncharacterized protein</fullName>
    </submittedName>
</protein>
<name>A0A0D0DKV4_9AGAM</name>